<evidence type="ECO:0000313" key="2">
    <source>
        <dbReference type="Proteomes" id="UP001054945"/>
    </source>
</evidence>
<gene>
    <name evidence="1" type="ORF">CEXT_94351</name>
</gene>
<dbReference type="EMBL" id="BPLR01018534">
    <property type="protein sequence ID" value="GIZ00341.1"/>
    <property type="molecule type" value="Genomic_DNA"/>
</dbReference>
<name>A0AAV4Y1L7_CAEEX</name>
<organism evidence="1 2">
    <name type="scientific">Caerostris extrusa</name>
    <name type="common">Bark spider</name>
    <name type="synonym">Caerostris bankana</name>
    <dbReference type="NCBI Taxonomy" id="172846"/>
    <lineage>
        <taxon>Eukaryota</taxon>
        <taxon>Metazoa</taxon>
        <taxon>Ecdysozoa</taxon>
        <taxon>Arthropoda</taxon>
        <taxon>Chelicerata</taxon>
        <taxon>Arachnida</taxon>
        <taxon>Araneae</taxon>
        <taxon>Araneomorphae</taxon>
        <taxon>Entelegynae</taxon>
        <taxon>Araneoidea</taxon>
        <taxon>Araneidae</taxon>
        <taxon>Caerostris</taxon>
    </lineage>
</organism>
<comment type="caution">
    <text evidence="1">The sequence shown here is derived from an EMBL/GenBank/DDBJ whole genome shotgun (WGS) entry which is preliminary data.</text>
</comment>
<protein>
    <submittedName>
        <fullName evidence="1">Uncharacterized protein</fullName>
    </submittedName>
</protein>
<dbReference type="Proteomes" id="UP001054945">
    <property type="component" value="Unassembled WGS sequence"/>
</dbReference>
<dbReference type="AlphaFoldDB" id="A0AAV4Y1L7"/>
<evidence type="ECO:0000313" key="1">
    <source>
        <dbReference type="EMBL" id="GIZ00341.1"/>
    </source>
</evidence>
<proteinExistence type="predicted"/>
<keyword evidence="2" id="KW-1185">Reference proteome</keyword>
<sequence length="99" mass="11195">MSVIDGVNSMLFQKLVSIIDNFQVCFSTSSPRNPRNVIPQTTHQLEDCLPRSSFVVDWHPKEVLGTIPFLGRSFEGIDFLGKFLRSIAFLCEILGMITF</sequence>
<reference evidence="1 2" key="1">
    <citation type="submission" date="2021-06" db="EMBL/GenBank/DDBJ databases">
        <title>Caerostris extrusa draft genome.</title>
        <authorList>
            <person name="Kono N."/>
            <person name="Arakawa K."/>
        </authorList>
    </citation>
    <scope>NUCLEOTIDE SEQUENCE [LARGE SCALE GENOMIC DNA]</scope>
</reference>
<accession>A0AAV4Y1L7</accession>